<organism evidence="1">
    <name type="scientific">Ensete ventricosum</name>
    <name type="common">Abyssinian banana</name>
    <name type="synonym">Musa ensete</name>
    <dbReference type="NCBI Taxonomy" id="4639"/>
    <lineage>
        <taxon>Eukaryota</taxon>
        <taxon>Viridiplantae</taxon>
        <taxon>Streptophyta</taxon>
        <taxon>Embryophyta</taxon>
        <taxon>Tracheophyta</taxon>
        <taxon>Spermatophyta</taxon>
        <taxon>Magnoliopsida</taxon>
        <taxon>Liliopsida</taxon>
        <taxon>Zingiberales</taxon>
        <taxon>Musaceae</taxon>
        <taxon>Ensete</taxon>
    </lineage>
</organism>
<dbReference type="AlphaFoldDB" id="A0A444EDT4"/>
<dbReference type="Proteomes" id="UP000290560">
    <property type="component" value="Unassembled WGS sequence"/>
</dbReference>
<gene>
    <name evidence="1" type="ORF">BHM03_00002153</name>
</gene>
<reference evidence="1" key="1">
    <citation type="journal article" date="2018" name="Data Brief">
        <title>Genome sequence data from 17 accessions of Ensete ventricosum, a staple food crop for millions in Ethiopia.</title>
        <authorList>
            <person name="Yemataw Z."/>
            <person name="Muzemil S."/>
            <person name="Ambachew D."/>
            <person name="Tripathi L."/>
            <person name="Tesfaye K."/>
            <person name="Chala A."/>
            <person name="Farbos A."/>
            <person name="O'Neill P."/>
            <person name="Moore K."/>
            <person name="Grant M."/>
            <person name="Studholme D.J."/>
        </authorList>
    </citation>
    <scope>NUCLEOTIDE SEQUENCE [LARGE SCALE GENOMIC DNA]</scope>
    <source>
        <tissue evidence="1">Leaf</tissue>
    </source>
</reference>
<sequence length="254" mass="28162">MVWCLVSSENEVTLRSPARGEEATSHSPALLPLENEVSPRPARGDEASPYPARGDEASPHPASPRLERGRRRRLIPRRLIPLRLIPRGKTRRCLIPLASSRTRRRGVASSLCGETLVSTVPPSSGRSAYRYPVGPAPYRPIHTNLAADRFADRPLPGGTAKIGRRQLILAVGDRFRLSAVNFDRRRSIDREIDRRWLIEEEKGKRKKKYLATVLACVLPTRPRLRAAHAPSPPAVRQRAVVALAGRPCTLAARG</sequence>
<name>A0A444EDT4_ENSVE</name>
<proteinExistence type="predicted"/>
<accession>A0A444EDT4</accession>
<evidence type="ECO:0000313" key="1">
    <source>
        <dbReference type="EMBL" id="RZR70910.1"/>
    </source>
</evidence>
<protein>
    <submittedName>
        <fullName evidence="1">Uncharacterized protein</fullName>
    </submittedName>
</protein>
<dbReference type="EMBL" id="KV875473">
    <property type="protein sequence ID" value="RZR70910.1"/>
    <property type="molecule type" value="Genomic_DNA"/>
</dbReference>